<keyword evidence="5" id="KW-1185">Reference proteome</keyword>
<evidence type="ECO:0000313" key="5">
    <source>
        <dbReference type="Proteomes" id="UP001529085"/>
    </source>
</evidence>
<name>A0ABT6G4Y6_9FLAO</name>
<dbReference type="Proteomes" id="UP001529085">
    <property type="component" value="Unassembled WGS sequence"/>
</dbReference>
<evidence type="ECO:0000313" key="4">
    <source>
        <dbReference type="EMBL" id="MDG4717112.1"/>
    </source>
</evidence>
<dbReference type="NCBIfam" id="TIGR04183">
    <property type="entry name" value="Por_Secre_tail"/>
    <property type="match status" value="1"/>
</dbReference>
<proteinExistence type="predicted"/>
<evidence type="ECO:0000256" key="1">
    <source>
        <dbReference type="ARBA" id="ARBA00022729"/>
    </source>
</evidence>
<reference evidence="4 5" key="1">
    <citation type="submission" date="2023-03" db="EMBL/GenBank/DDBJ databases">
        <title>Strain YYF002 represents a novel species in the genus Winogradskyella isolated from seawater.</title>
        <authorList>
            <person name="Fu Z.-Y."/>
        </authorList>
    </citation>
    <scope>NUCLEOTIDE SEQUENCE [LARGE SCALE GENOMIC DNA]</scope>
    <source>
        <strain evidence="4 5">YYF002</strain>
    </source>
</reference>
<comment type="caution">
    <text evidence="4">The sequence shown here is derived from an EMBL/GenBank/DDBJ whole genome shotgun (WGS) entry which is preliminary data.</text>
</comment>
<feature type="domain" description="Secretion system C-terminal sorting" evidence="3">
    <location>
        <begin position="183"/>
        <end position="245"/>
    </location>
</feature>
<keyword evidence="1 2" id="KW-0732">Signal</keyword>
<gene>
    <name evidence="4" type="ORF">P7122_14595</name>
</gene>
<dbReference type="InterPro" id="IPR026444">
    <property type="entry name" value="Secre_tail"/>
</dbReference>
<organism evidence="4 5">
    <name type="scientific">Winogradskyella marincola</name>
    <dbReference type="NCBI Taxonomy" id="3037795"/>
    <lineage>
        <taxon>Bacteria</taxon>
        <taxon>Pseudomonadati</taxon>
        <taxon>Bacteroidota</taxon>
        <taxon>Flavobacteriia</taxon>
        <taxon>Flavobacteriales</taxon>
        <taxon>Flavobacteriaceae</taxon>
        <taxon>Winogradskyella</taxon>
    </lineage>
</organism>
<accession>A0ABT6G4Y6</accession>
<dbReference type="Pfam" id="PF18962">
    <property type="entry name" value="Por_Secre_tail"/>
    <property type="match status" value="1"/>
</dbReference>
<protein>
    <submittedName>
        <fullName evidence="4">T9SS type A sorting domain-containing protein</fullName>
    </submittedName>
</protein>
<feature type="signal peptide" evidence="2">
    <location>
        <begin position="1"/>
        <end position="18"/>
    </location>
</feature>
<evidence type="ECO:0000256" key="2">
    <source>
        <dbReference type="SAM" id="SignalP"/>
    </source>
</evidence>
<dbReference type="EMBL" id="JARSBN010000009">
    <property type="protein sequence ID" value="MDG4717112.1"/>
    <property type="molecule type" value="Genomic_DNA"/>
</dbReference>
<evidence type="ECO:0000259" key="3">
    <source>
        <dbReference type="Pfam" id="PF18962"/>
    </source>
</evidence>
<sequence>MKKILLSFAFLTFTVLSAQSGDTINHAINVDGTNVSVNLVDFTSATASGLLPECNTSEDVFYRHTVSEGDNKVEIGMISSGLTLLANMDYQILLAPGGDTNALQEVTCDSYAVIVLAGGSFNLVIDNVNASDEYYLRIYKNNEALIDLQGLLEGTLISMTSSFDATLSINDTEENPINFAVTKDRINLSEDANFSQYKIYSIEGRLVNHSTIIHQSNTIDITNLSKGIYVLNIANDKGLYSHKFIKY</sequence>
<dbReference type="RefSeq" id="WP_278006534.1">
    <property type="nucleotide sequence ID" value="NZ_JARSBN010000009.1"/>
</dbReference>
<feature type="chain" id="PRO_5046155143" evidence="2">
    <location>
        <begin position="19"/>
        <end position="247"/>
    </location>
</feature>